<evidence type="ECO:0000256" key="5">
    <source>
        <dbReference type="ARBA" id="ARBA00022840"/>
    </source>
</evidence>
<feature type="region of interest" description="Disordered" evidence="8">
    <location>
        <begin position="453"/>
        <end position="472"/>
    </location>
</feature>
<keyword evidence="4 7" id="KW-0547">Nucleotide-binding</keyword>
<feature type="domain" description="ATP-grasp" evidence="9">
    <location>
        <begin position="120"/>
        <end position="324"/>
    </location>
</feature>
<dbReference type="PANTHER" id="PTHR48095:SF2">
    <property type="entry name" value="BIOTIN CARBOXYLASE, CHLOROPLASTIC"/>
    <property type="match status" value="1"/>
</dbReference>
<protein>
    <recommendedName>
        <fullName evidence="2">biotin carboxylase</fullName>
        <ecNumber evidence="2">6.3.4.14</ecNumber>
    </recommendedName>
</protein>
<dbReference type="InterPro" id="IPR005482">
    <property type="entry name" value="Biotin_COase_C"/>
</dbReference>
<dbReference type="InterPro" id="IPR005481">
    <property type="entry name" value="BC-like_N"/>
</dbReference>
<dbReference type="Proteomes" id="UP000479241">
    <property type="component" value="Unassembled WGS sequence"/>
</dbReference>
<dbReference type="Pfam" id="PF02785">
    <property type="entry name" value="Biotin_carb_C"/>
    <property type="match status" value="1"/>
</dbReference>
<dbReference type="InterPro" id="IPR011761">
    <property type="entry name" value="ATP-grasp"/>
</dbReference>
<evidence type="ECO:0000313" key="11">
    <source>
        <dbReference type="EMBL" id="NEK86872.1"/>
    </source>
</evidence>
<dbReference type="SUPFAM" id="SSF52440">
    <property type="entry name" value="PreATP-grasp domain"/>
    <property type="match status" value="1"/>
</dbReference>
<gene>
    <name evidence="11" type="ORF">GCU60_14090</name>
</gene>
<dbReference type="EC" id="6.3.4.14" evidence="2"/>
<evidence type="ECO:0000259" key="9">
    <source>
        <dbReference type="PROSITE" id="PS50975"/>
    </source>
</evidence>
<evidence type="ECO:0000313" key="12">
    <source>
        <dbReference type="Proteomes" id="UP000479241"/>
    </source>
</evidence>
<feature type="domain" description="Biotin carboxylation" evidence="10">
    <location>
        <begin position="1"/>
        <end position="453"/>
    </location>
</feature>
<dbReference type="SUPFAM" id="SSF51246">
    <property type="entry name" value="Rudiment single hybrid motif"/>
    <property type="match status" value="1"/>
</dbReference>
<comment type="function">
    <text evidence="1">This protein is a component of the acetyl coenzyme A carboxylase complex; first, biotin carboxylase catalyzes the carboxylation of the carrier protein and then the transcarboxylase transfers the carboxyl group to form malonyl-CoA.</text>
</comment>
<evidence type="ECO:0000256" key="1">
    <source>
        <dbReference type="ARBA" id="ARBA00003761"/>
    </source>
</evidence>
<dbReference type="InterPro" id="IPR016185">
    <property type="entry name" value="PreATP-grasp_dom_sf"/>
</dbReference>
<dbReference type="PROSITE" id="PS50975">
    <property type="entry name" value="ATP_GRASP"/>
    <property type="match status" value="1"/>
</dbReference>
<dbReference type="RefSeq" id="WP_163206269.1">
    <property type="nucleotide sequence ID" value="NZ_JAAGWG010000022.1"/>
</dbReference>
<evidence type="ECO:0000256" key="7">
    <source>
        <dbReference type="PROSITE-ProRule" id="PRU00409"/>
    </source>
</evidence>
<proteinExistence type="predicted"/>
<dbReference type="InterPro" id="IPR011764">
    <property type="entry name" value="Biotin_carboxylation_dom"/>
</dbReference>
<dbReference type="GO" id="GO:0046872">
    <property type="term" value="F:metal ion binding"/>
    <property type="evidence" value="ECO:0007669"/>
    <property type="project" value="InterPro"/>
</dbReference>
<dbReference type="Gene3D" id="3.30.470.20">
    <property type="entry name" value="ATP-grasp fold, B domain"/>
    <property type="match status" value="1"/>
</dbReference>
<dbReference type="Pfam" id="PF02786">
    <property type="entry name" value="CPSase_L_D2"/>
    <property type="match status" value="1"/>
</dbReference>
<evidence type="ECO:0000256" key="2">
    <source>
        <dbReference type="ARBA" id="ARBA00013263"/>
    </source>
</evidence>
<evidence type="ECO:0000256" key="8">
    <source>
        <dbReference type="SAM" id="MobiDB-lite"/>
    </source>
</evidence>
<dbReference type="GO" id="GO:0004075">
    <property type="term" value="F:biotin carboxylase activity"/>
    <property type="evidence" value="ECO:0007669"/>
    <property type="project" value="UniProtKB-EC"/>
</dbReference>
<dbReference type="SMART" id="SM00878">
    <property type="entry name" value="Biotin_carb_C"/>
    <property type="match status" value="1"/>
</dbReference>
<name>A0A6L9W4Z4_9ACTN</name>
<organism evidence="11 12">
    <name type="scientific">Blastococcus saxobsidens</name>
    <dbReference type="NCBI Taxonomy" id="138336"/>
    <lineage>
        <taxon>Bacteria</taxon>
        <taxon>Bacillati</taxon>
        <taxon>Actinomycetota</taxon>
        <taxon>Actinomycetes</taxon>
        <taxon>Geodermatophilales</taxon>
        <taxon>Geodermatophilaceae</taxon>
        <taxon>Blastococcus</taxon>
    </lineage>
</organism>
<dbReference type="GO" id="GO:0005524">
    <property type="term" value="F:ATP binding"/>
    <property type="evidence" value="ECO:0007669"/>
    <property type="project" value="UniProtKB-UniRule"/>
</dbReference>
<sequence length="472" mass="49633">MNGTVLIANRGEIAVRVVAACRRLGLSPVVAVSSADRDSLAARLADRSVVIGPPSPAQSYLRADVLTQAAMSVGADVLHPGYGFASEQPALAEACEENGIAFAGPRPETLRAVGDKTSARAVAQAAGVPVAPGAEVTDEASALTAARDVGFPLLVKAVHGGGGRGIHLAQDETELARLLPQAAAEARAGFGDPALYIERYYGRARHVEVQVFGDGEGGVVVLGERDCSVQRRHQKLLEECPAPGLTTATRTLLRTSAADLVRELRYRGAGTVEFLVDTESHTPTDDDAATVVFLEVNARIQVEHPVTEEAYGVDLVAAQLRLALGQPHGLPTDLPDPACHVLECRLNAEDPTHDFRPSPGRITTASFPRGPGIRVDTHVSDGYLFPPYYDSLLAKVIVRAHSREAAIDAMRAALSATSIEGVITTAAVHQTVLSDPAFRRGGVSTQWLETVWPPQPPGAATSVPLPGSRSAA</sequence>
<accession>A0A6L9W4Z4</accession>
<evidence type="ECO:0000256" key="6">
    <source>
        <dbReference type="ARBA" id="ARBA00048600"/>
    </source>
</evidence>
<dbReference type="SUPFAM" id="SSF56059">
    <property type="entry name" value="Glutathione synthetase ATP-binding domain-like"/>
    <property type="match status" value="1"/>
</dbReference>
<dbReference type="PANTHER" id="PTHR48095">
    <property type="entry name" value="PYRUVATE CARBOXYLASE SUBUNIT A"/>
    <property type="match status" value="1"/>
</dbReference>
<evidence type="ECO:0000259" key="10">
    <source>
        <dbReference type="PROSITE" id="PS50979"/>
    </source>
</evidence>
<reference evidence="11 12" key="1">
    <citation type="submission" date="2019-12" db="EMBL/GenBank/DDBJ databases">
        <title>the WGS of Blastococcus saxobsidens 67B17.</title>
        <authorList>
            <person name="Jiang Z."/>
        </authorList>
    </citation>
    <scope>NUCLEOTIDE SEQUENCE [LARGE SCALE GENOMIC DNA]</scope>
    <source>
        <strain evidence="11 12">67B17</strain>
    </source>
</reference>
<comment type="caution">
    <text evidence="11">The sequence shown here is derived from an EMBL/GenBank/DDBJ whole genome shotgun (WGS) entry which is preliminary data.</text>
</comment>
<dbReference type="InterPro" id="IPR005479">
    <property type="entry name" value="CPAse_ATP-bd"/>
</dbReference>
<dbReference type="PROSITE" id="PS00867">
    <property type="entry name" value="CPSASE_2"/>
    <property type="match status" value="1"/>
</dbReference>
<dbReference type="Pfam" id="PF00289">
    <property type="entry name" value="Biotin_carb_N"/>
    <property type="match status" value="1"/>
</dbReference>
<evidence type="ECO:0000256" key="4">
    <source>
        <dbReference type="ARBA" id="ARBA00022741"/>
    </source>
</evidence>
<dbReference type="InterPro" id="IPR051602">
    <property type="entry name" value="ACC_Biotin_Carboxylase"/>
</dbReference>
<keyword evidence="5 7" id="KW-0067">ATP-binding</keyword>
<evidence type="ECO:0000256" key="3">
    <source>
        <dbReference type="ARBA" id="ARBA00022598"/>
    </source>
</evidence>
<dbReference type="InterPro" id="IPR011054">
    <property type="entry name" value="Rudment_hybrid_motif"/>
</dbReference>
<keyword evidence="3" id="KW-0436">Ligase</keyword>
<dbReference type="AlphaFoldDB" id="A0A6L9W4Z4"/>
<comment type="catalytic activity">
    <reaction evidence="6">
        <text>N(6)-biotinyl-L-lysyl-[protein] + hydrogencarbonate + ATP = N(6)-carboxybiotinyl-L-lysyl-[protein] + ADP + phosphate + H(+)</text>
        <dbReference type="Rhea" id="RHEA:13501"/>
        <dbReference type="Rhea" id="RHEA-COMP:10505"/>
        <dbReference type="Rhea" id="RHEA-COMP:10506"/>
        <dbReference type="ChEBI" id="CHEBI:15378"/>
        <dbReference type="ChEBI" id="CHEBI:17544"/>
        <dbReference type="ChEBI" id="CHEBI:30616"/>
        <dbReference type="ChEBI" id="CHEBI:43474"/>
        <dbReference type="ChEBI" id="CHEBI:83144"/>
        <dbReference type="ChEBI" id="CHEBI:83145"/>
        <dbReference type="ChEBI" id="CHEBI:456216"/>
        <dbReference type="EC" id="6.3.4.14"/>
    </reaction>
</comment>
<dbReference type="EMBL" id="JAAGWG010000022">
    <property type="protein sequence ID" value="NEK86872.1"/>
    <property type="molecule type" value="Genomic_DNA"/>
</dbReference>
<dbReference type="PROSITE" id="PS50979">
    <property type="entry name" value="BC"/>
    <property type="match status" value="1"/>
</dbReference>